<dbReference type="EMBL" id="AB716304">
    <property type="protein sequence ID" value="BAM15163.2"/>
    <property type="molecule type" value="Genomic_DNA"/>
</dbReference>
<reference evidence="1" key="1">
    <citation type="submission" date="2012-05" db="EMBL/GenBank/DDBJ databases">
        <title>Distribution of dehalogenation activities and characterization of organohalide-responsive genes in marine subsurface sediments of the Nankai Trough plate-subduction zone.</title>
        <authorList>
            <person name="Futagami T."/>
            <person name="Morono Y."/>
            <person name="Terada T."/>
            <person name="Kaksonen A.H."/>
            <person name="Inagaki F."/>
        </authorList>
    </citation>
    <scope>NUCLEOTIDE SEQUENCE</scope>
</reference>
<proteinExistence type="predicted"/>
<sequence>MGLKSVEIKELKKMEKLLISEVMEEFPEIEMLLEFFSPETAELIKKHPQRALVLYNRYKPLLDDVMTSRGIGPGEKQKPYQY</sequence>
<organism evidence="1">
    <name type="scientific">uncultured microorganism</name>
    <dbReference type="NCBI Taxonomy" id="358574"/>
    <lineage>
        <taxon>unclassified sequences</taxon>
        <taxon>environmental samples</taxon>
    </lineage>
</organism>
<dbReference type="AlphaFoldDB" id="I2FJH8"/>
<accession>I2FJH8</accession>
<name>I2FJH8_9ZZZZ</name>
<protein>
    <submittedName>
        <fullName evidence="1">Uncharacterized protein</fullName>
    </submittedName>
</protein>
<evidence type="ECO:0000313" key="1">
    <source>
        <dbReference type="EMBL" id="BAM15163.2"/>
    </source>
</evidence>